<evidence type="ECO:0000256" key="4">
    <source>
        <dbReference type="ARBA" id="ARBA00023136"/>
    </source>
</evidence>
<evidence type="ECO:0000256" key="5">
    <source>
        <dbReference type="SAM" id="MobiDB-lite"/>
    </source>
</evidence>
<dbReference type="GO" id="GO:0005886">
    <property type="term" value="C:plasma membrane"/>
    <property type="evidence" value="ECO:0007669"/>
    <property type="project" value="InterPro"/>
</dbReference>
<keyword evidence="4 6" id="KW-0472">Membrane</keyword>
<evidence type="ECO:0000259" key="7">
    <source>
        <dbReference type="Pfam" id="PF06305"/>
    </source>
</evidence>
<dbReference type="EMBL" id="CACSAS010000001">
    <property type="protein sequence ID" value="CAA0111369.1"/>
    <property type="molecule type" value="Genomic_DNA"/>
</dbReference>
<protein>
    <recommendedName>
        <fullName evidence="7">Lipopolysaccharide assembly protein A domain-containing protein</fullName>
    </recommendedName>
</protein>
<gene>
    <name evidence="8" type="ORF">STARVERO_03929</name>
</gene>
<keyword evidence="2 6" id="KW-0812">Transmembrane</keyword>
<evidence type="ECO:0000313" key="8">
    <source>
        <dbReference type="EMBL" id="CAA0111369.1"/>
    </source>
</evidence>
<accession>A0A5S9Q1Q9</accession>
<dbReference type="InterPro" id="IPR010445">
    <property type="entry name" value="LapA_dom"/>
</dbReference>
<dbReference type="RefSeq" id="WP_244616833.1">
    <property type="nucleotide sequence ID" value="NZ_CACSAS010000001.1"/>
</dbReference>
<evidence type="ECO:0000313" key="9">
    <source>
        <dbReference type="Proteomes" id="UP000433050"/>
    </source>
</evidence>
<feature type="region of interest" description="Disordered" evidence="5">
    <location>
        <begin position="90"/>
        <end position="115"/>
    </location>
</feature>
<dbReference type="AlphaFoldDB" id="A0A5S9Q1Q9"/>
<feature type="compositionally biased region" description="Low complexity" evidence="5">
    <location>
        <begin position="96"/>
        <end position="115"/>
    </location>
</feature>
<feature type="transmembrane region" description="Helical" evidence="6">
    <location>
        <begin position="49"/>
        <end position="70"/>
    </location>
</feature>
<reference evidence="8 9" key="1">
    <citation type="submission" date="2019-12" db="EMBL/GenBank/DDBJ databases">
        <authorList>
            <person name="Reyes-Prieto M."/>
        </authorList>
    </citation>
    <scope>NUCLEOTIDE SEQUENCE [LARGE SCALE GENOMIC DNA]</scope>
    <source>
        <strain evidence="8">HF14-78462</strain>
    </source>
</reference>
<evidence type="ECO:0000256" key="1">
    <source>
        <dbReference type="ARBA" id="ARBA00022475"/>
    </source>
</evidence>
<keyword evidence="3 6" id="KW-1133">Transmembrane helix</keyword>
<proteinExistence type="predicted"/>
<keyword evidence="1" id="KW-1003">Cell membrane</keyword>
<sequence>MLLRRLLLILIVLPVSVGLVMLAVANRHPVELVLDPFAGAAGWALDVPLFLVVSGAMILGVVLGGVAMWFGQGRYRRLARHSAREARHAHAEAEALRAATTAPTARPALSDQRAA</sequence>
<organism evidence="8 9">
    <name type="scientific">Starkeya nomas</name>
    <dbReference type="NCBI Taxonomy" id="2666134"/>
    <lineage>
        <taxon>Bacteria</taxon>
        <taxon>Pseudomonadati</taxon>
        <taxon>Pseudomonadota</taxon>
        <taxon>Alphaproteobacteria</taxon>
        <taxon>Hyphomicrobiales</taxon>
        <taxon>Xanthobacteraceae</taxon>
        <taxon>Starkeya</taxon>
    </lineage>
</organism>
<name>A0A5S9Q1Q9_9HYPH</name>
<keyword evidence="9" id="KW-1185">Reference proteome</keyword>
<dbReference type="Proteomes" id="UP000433050">
    <property type="component" value="Unassembled WGS sequence"/>
</dbReference>
<evidence type="ECO:0000256" key="3">
    <source>
        <dbReference type="ARBA" id="ARBA00022989"/>
    </source>
</evidence>
<dbReference type="Pfam" id="PF06305">
    <property type="entry name" value="LapA_dom"/>
    <property type="match status" value="1"/>
</dbReference>
<feature type="domain" description="Lipopolysaccharide assembly protein A" evidence="7">
    <location>
        <begin position="43"/>
        <end position="92"/>
    </location>
</feature>
<evidence type="ECO:0000256" key="2">
    <source>
        <dbReference type="ARBA" id="ARBA00022692"/>
    </source>
</evidence>
<evidence type="ECO:0000256" key="6">
    <source>
        <dbReference type="SAM" id="Phobius"/>
    </source>
</evidence>